<feature type="transmembrane region" description="Helical" evidence="12">
    <location>
        <begin position="47"/>
        <end position="65"/>
    </location>
</feature>
<dbReference type="SUPFAM" id="SSF56784">
    <property type="entry name" value="HAD-like"/>
    <property type="match status" value="1"/>
</dbReference>
<protein>
    <submittedName>
        <fullName evidence="14">Ca2+-transporting ATPase</fullName>
    </submittedName>
</protein>
<keyword evidence="6" id="KW-0067">ATP-binding</keyword>
<reference evidence="14 15" key="1">
    <citation type="submission" date="2020-07" db="EMBL/GenBank/DDBJ databases">
        <title>Sequencing the genomes of 1000 actinobacteria strains.</title>
        <authorList>
            <person name="Klenk H.-P."/>
        </authorList>
    </citation>
    <scope>NUCLEOTIDE SEQUENCE [LARGE SCALE GENOMIC DNA]</scope>
    <source>
        <strain evidence="14 15">DSM 19082</strain>
    </source>
</reference>
<feature type="transmembrane region" description="Helical" evidence="12">
    <location>
        <begin position="671"/>
        <end position="691"/>
    </location>
</feature>
<evidence type="ECO:0000256" key="10">
    <source>
        <dbReference type="ARBA" id="ARBA00049360"/>
    </source>
</evidence>
<dbReference type="PROSITE" id="PS00154">
    <property type="entry name" value="ATPASE_E1_E2"/>
    <property type="match status" value="1"/>
</dbReference>
<dbReference type="InterPro" id="IPR008250">
    <property type="entry name" value="ATPase_P-typ_transduc_dom_A_sf"/>
</dbReference>
<dbReference type="InterPro" id="IPR036412">
    <property type="entry name" value="HAD-like_sf"/>
</dbReference>
<evidence type="ECO:0000256" key="8">
    <source>
        <dbReference type="ARBA" id="ARBA00022989"/>
    </source>
</evidence>
<dbReference type="AlphaFoldDB" id="A0A852R7W5"/>
<evidence type="ECO:0000256" key="9">
    <source>
        <dbReference type="ARBA" id="ARBA00023136"/>
    </source>
</evidence>
<gene>
    <name evidence="14" type="ORF">BJ958_001227</name>
</gene>
<dbReference type="Gene3D" id="3.40.50.1000">
    <property type="entry name" value="HAD superfamily/HAD-like"/>
    <property type="match status" value="1"/>
</dbReference>
<feature type="domain" description="Cation-transporting P-type ATPase N-terminal" evidence="13">
    <location>
        <begin position="6"/>
        <end position="67"/>
    </location>
</feature>
<dbReference type="Gene3D" id="3.40.1110.10">
    <property type="entry name" value="Calcium-transporting ATPase, cytoplasmic domain N"/>
    <property type="match status" value="1"/>
</dbReference>
<evidence type="ECO:0000256" key="5">
    <source>
        <dbReference type="ARBA" id="ARBA00022741"/>
    </source>
</evidence>
<dbReference type="NCBIfam" id="TIGR01494">
    <property type="entry name" value="ATPase_P-type"/>
    <property type="match status" value="3"/>
</dbReference>
<dbReference type="Pfam" id="PF00689">
    <property type="entry name" value="Cation_ATPase_C"/>
    <property type="match status" value="1"/>
</dbReference>
<organism evidence="14 15">
    <name type="scientific">Nocardioides kongjuensis</name>
    <dbReference type="NCBI Taxonomy" id="349522"/>
    <lineage>
        <taxon>Bacteria</taxon>
        <taxon>Bacillati</taxon>
        <taxon>Actinomycetota</taxon>
        <taxon>Actinomycetes</taxon>
        <taxon>Propionibacteriales</taxon>
        <taxon>Nocardioidaceae</taxon>
        <taxon>Nocardioides</taxon>
    </lineage>
</organism>
<dbReference type="InterPro" id="IPR004014">
    <property type="entry name" value="ATPase_P-typ_cation-transptr_N"/>
</dbReference>
<keyword evidence="5" id="KW-0547">Nucleotide-binding</keyword>
<dbReference type="InterPro" id="IPR006068">
    <property type="entry name" value="ATPase_P-typ_cation-transptr_C"/>
</dbReference>
<dbReference type="EMBL" id="JACCBF010000001">
    <property type="protein sequence ID" value="NYD29681.1"/>
    <property type="molecule type" value="Genomic_DNA"/>
</dbReference>
<evidence type="ECO:0000256" key="6">
    <source>
        <dbReference type="ARBA" id="ARBA00022840"/>
    </source>
</evidence>
<evidence type="ECO:0000313" key="14">
    <source>
        <dbReference type="EMBL" id="NYD29681.1"/>
    </source>
</evidence>
<feature type="transmembrane region" description="Helical" evidence="12">
    <location>
        <begin position="223"/>
        <end position="243"/>
    </location>
</feature>
<feature type="transmembrane region" description="Helical" evidence="12">
    <location>
        <begin position="774"/>
        <end position="794"/>
    </location>
</feature>
<evidence type="ECO:0000256" key="11">
    <source>
        <dbReference type="SAM" id="MobiDB-lite"/>
    </source>
</evidence>
<feature type="transmembrane region" description="Helical" evidence="12">
    <location>
        <begin position="249"/>
        <end position="277"/>
    </location>
</feature>
<feature type="transmembrane region" description="Helical" evidence="12">
    <location>
        <begin position="639"/>
        <end position="659"/>
    </location>
</feature>
<evidence type="ECO:0000313" key="15">
    <source>
        <dbReference type="Proteomes" id="UP000582231"/>
    </source>
</evidence>
<keyword evidence="9 12" id="KW-0472">Membrane</keyword>
<dbReference type="PRINTS" id="PR00119">
    <property type="entry name" value="CATATPASE"/>
</dbReference>
<dbReference type="Proteomes" id="UP000582231">
    <property type="component" value="Unassembled WGS sequence"/>
</dbReference>
<dbReference type="InterPro" id="IPR044492">
    <property type="entry name" value="P_typ_ATPase_HD_dom"/>
</dbReference>
<dbReference type="RefSeq" id="WP_179726031.1">
    <property type="nucleotide sequence ID" value="NZ_BAABEF010000001.1"/>
</dbReference>
<accession>A0A852R7W5</accession>
<keyword evidence="3" id="KW-0597">Phosphoprotein</keyword>
<keyword evidence="4 12" id="KW-0812">Transmembrane</keyword>
<dbReference type="PRINTS" id="PR00120">
    <property type="entry name" value="HATPASE"/>
</dbReference>
<dbReference type="InterPro" id="IPR001757">
    <property type="entry name" value="P_typ_ATPase"/>
</dbReference>
<dbReference type="GO" id="GO:0005886">
    <property type="term" value="C:plasma membrane"/>
    <property type="evidence" value="ECO:0007669"/>
    <property type="project" value="UniProtKB-SubCell"/>
</dbReference>
<evidence type="ECO:0000256" key="2">
    <source>
        <dbReference type="ARBA" id="ARBA00008804"/>
    </source>
</evidence>
<dbReference type="Pfam" id="PF13246">
    <property type="entry name" value="Cation_ATPase"/>
    <property type="match status" value="1"/>
</dbReference>
<comment type="similarity">
    <text evidence="2">Belongs to the cation transport ATPase (P-type) (TC 3.A.3) family. Type IIIA subfamily.</text>
</comment>
<dbReference type="InterPro" id="IPR023299">
    <property type="entry name" value="ATPase_P-typ_cyto_dom_N"/>
</dbReference>
<evidence type="ECO:0000256" key="12">
    <source>
        <dbReference type="SAM" id="Phobius"/>
    </source>
</evidence>
<dbReference type="InterPro" id="IPR018303">
    <property type="entry name" value="ATPase_P-typ_P_site"/>
</dbReference>
<dbReference type="InterPro" id="IPR023214">
    <property type="entry name" value="HAD_sf"/>
</dbReference>
<evidence type="ECO:0000259" key="13">
    <source>
        <dbReference type="SMART" id="SM00831"/>
    </source>
</evidence>
<keyword evidence="7" id="KW-1278">Translocase</keyword>
<dbReference type="InterPro" id="IPR023298">
    <property type="entry name" value="ATPase_P-typ_TM_dom_sf"/>
</dbReference>
<comment type="caution">
    <text evidence="14">The sequence shown here is derived from an EMBL/GenBank/DDBJ whole genome shotgun (WGS) entry which is preliminary data.</text>
</comment>
<feature type="transmembrane region" description="Helical" evidence="12">
    <location>
        <begin position="712"/>
        <end position="738"/>
    </location>
</feature>
<feature type="transmembrane region" description="Helical" evidence="12">
    <location>
        <begin position="71"/>
        <end position="87"/>
    </location>
</feature>
<dbReference type="GO" id="GO:0016887">
    <property type="term" value="F:ATP hydrolysis activity"/>
    <property type="evidence" value="ECO:0007669"/>
    <property type="project" value="InterPro"/>
</dbReference>
<dbReference type="SFLD" id="SFLDG00002">
    <property type="entry name" value="C1.7:_P-type_atpase_like"/>
    <property type="match status" value="1"/>
</dbReference>
<dbReference type="Gene3D" id="2.70.150.10">
    <property type="entry name" value="Calcium-transporting ATPase, cytoplasmic transduction domain A"/>
    <property type="match status" value="1"/>
</dbReference>
<dbReference type="GO" id="GO:0005524">
    <property type="term" value="F:ATP binding"/>
    <property type="evidence" value="ECO:0007669"/>
    <property type="project" value="UniProtKB-KW"/>
</dbReference>
<feature type="transmembrane region" description="Helical" evidence="12">
    <location>
        <begin position="744"/>
        <end position="762"/>
    </location>
</feature>
<proteinExistence type="inferred from homology"/>
<keyword evidence="8 12" id="KW-1133">Transmembrane helix</keyword>
<dbReference type="Pfam" id="PF00122">
    <property type="entry name" value="E1-E2_ATPase"/>
    <property type="match status" value="1"/>
</dbReference>
<dbReference type="PANTHER" id="PTHR42861">
    <property type="entry name" value="CALCIUM-TRANSPORTING ATPASE"/>
    <property type="match status" value="1"/>
</dbReference>
<keyword evidence="15" id="KW-1185">Reference proteome</keyword>
<evidence type="ECO:0000256" key="4">
    <source>
        <dbReference type="ARBA" id="ARBA00022692"/>
    </source>
</evidence>
<dbReference type="SUPFAM" id="SSF81665">
    <property type="entry name" value="Calcium ATPase, transmembrane domain M"/>
    <property type="match status" value="1"/>
</dbReference>
<comment type="subcellular location">
    <subcellularLocation>
        <location evidence="1">Cell membrane</location>
        <topology evidence="1">Multi-pass membrane protein</topology>
    </subcellularLocation>
</comment>
<dbReference type="SMART" id="SM00831">
    <property type="entry name" value="Cation_ATPase_N"/>
    <property type="match status" value="1"/>
</dbReference>
<dbReference type="FunFam" id="2.70.150.10:FF:000042">
    <property type="entry name" value="Plasma membrane ATPase"/>
    <property type="match status" value="1"/>
</dbReference>
<dbReference type="SFLD" id="SFLDF00027">
    <property type="entry name" value="p-type_atpase"/>
    <property type="match status" value="1"/>
</dbReference>
<evidence type="ECO:0000256" key="7">
    <source>
        <dbReference type="ARBA" id="ARBA00022967"/>
    </source>
</evidence>
<evidence type="ECO:0000256" key="3">
    <source>
        <dbReference type="ARBA" id="ARBA00022553"/>
    </source>
</evidence>
<name>A0A852R7W5_9ACTN</name>
<dbReference type="Gene3D" id="1.20.1110.10">
    <property type="entry name" value="Calcium-transporting ATPase, transmembrane domain"/>
    <property type="match status" value="1"/>
</dbReference>
<feature type="compositionally biased region" description="Low complexity" evidence="11">
    <location>
        <begin position="836"/>
        <end position="849"/>
    </location>
</feature>
<sequence>MTAIVPPVRQGGGLTSGEAARRLERDGENVVPRAAPRNLPGRVARQLADPMILLLCAALGVVLVLGDRVDAAIIGAVVVLNTVIGVVQEVRAEHAVAVLDELASPEARVRRDGRYVELPAAQLVVGDEVRLEAGDVVPADLSLVEAVALEVDEAAMTGESVPVRRDTGAEVLSGTVVTRGRAVAEVVRTGAESGLGRIAGLIAATGLRPTPLQRRLSRLSRQLVWITAGLAALVLVLAVLRGAPLADSLILAVSLAVAAIPESLPAVVSVALALGALRMARRSAIVRWLPAVETLGSVSVLASDKTGTLTEGRMAVRRTWTAEGGCEVDGPAYGRGGALRGESANGAAVERLLRDVVLCNDARLTPAGDTWTGIGDPLEVALLVAAARLDERLLEASHEWRRIDEVPFDSETRSMTTVHENDAGARLSVVKGAPEVVLDRLADTAGANRARAEAQAMARAGLRVIAVVEVPVAGAPELAGLIGMLDPPRDDAAAVVSACRAAGIRPLLVTGDHAETALAVARQVGIARPDGEVVDGDVVARGEHVDRVDRIDVYARTHPEQKVDIVDAWQARGHVVAMTGDGVNDAPALRRADIGVAMGRHGTEVARQAADLVLADDDLRSVVTAVAEGRRIYANIRTFLRYGLSGGLAEVLVILLAPFVGIATPLLPGQILWINMLTHGIPGVAFGGEPLDPRLMQRPSPSPERSVLGDGLVRRILVGGAMIAAVSIAGGLLARAFAWPTTTVVFLTLGLAQLALALALRAPRSTRGLGERALEVSVAVAIGLQVLAASWTPLQDLLGTRTVEPAAWAAVLTLALVPGVAVKMTTDRRRGRTAQPASSPGSGASPSWK</sequence>
<dbReference type="SUPFAM" id="SSF81660">
    <property type="entry name" value="Metal cation-transporting ATPase, ATP-binding domain N"/>
    <property type="match status" value="1"/>
</dbReference>
<dbReference type="Pfam" id="PF00690">
    <property type="entry name" value="Cation_ATPase_N"/>
    <property type="match status" value="1"/>
</dbReference>
<comment type="catalytic activity">
    <reaction evidence="10">
        <text>ATP + H2O = ADP + phosphate + H(+)</text>
        <dbReference type="Rhea" id="RHEA:13065"/>
        <dbReference type="ChEBI" id="CHEBI:15377"/>
        <dbReference type="ChEBI" id="CHEBI:15378"/>
        <dbReference type="ChEBI" id="CHEBI:30616"/>
        <dbReference type="ChEBI" id="CHEBI:43474"/>
        <dbReference type="ChEBI" id="CHEBI:456216"/>
    </reaction>
</comment>
<dbReference type="SUPFAM" id="SSF81653">
    <property type="entry name" value="Calcium ATPase, transduction domain A"/>
    <property type="match status" value="1"/>
</dbReference>
<feature type="region of interest" description="Disordered" evidence="11">
    <location>
        <begin position="827"/>
        <end position="849"/>
    </location>
</feature>
<evidence type="ECO:0000256" key="1">
    <source>
        <dbReference type="ARBA" id="ARBA00004651"/>
    </source>
</evidence>
<feature type="transmembrane region" description="Helical" evidence="12">
    <location>
        <begin position="806"/>
        <end position="822"/>
    </location>
</feature>
<dbReference type="InterPro" id="IPR059000">
    <property type="entry name" value="ATPase_P-type_domA"/>
</dbReference>
<dbReference type="SFLD" id="SFLDS00003">
    <property type="entry name" value="Haloacid_Dehalogenase"/>
    <property type="match status" value="1"/>
</dbReference>